<dbReference type="EC" id="3.1.31.1" evidence="7"/>
<dbReference type="Proteomes" id="UP000569951">
    <property type="component" value="Unassembled WGS sequence"/>
</dbReference>
<comment type="caution">
    <text evidence="7">The sequence shown here is derived from an EMBL/GenBank/DDBJ whole genome shotgun (WGS) entry which is preliminary data.</text>
</comment>
<dbReference type="EMBL" id="JACHHG010000008">
    <property type="protein sequence ID" value="MBB6098873.1"/>
    <property type="molecule type" value="Genomic_DNA"/>
</dbReference>
<accession>A0A841I0X3</accession>
<dbReference type="Gene3D" id="2.40.50.90">
    <property type="match status" value="1"/>
</dbReference>
<evidence type="ECO:0000256" key="4">
    <source>
        <dbReference type="SAM" id="MobiDB-lite"/>
    </source>
</evidence>
<gene>
    <name evidence="7" type="ORF">HNR42_002308</name>
</gene>
<feature type="signal peptide" evidence="5">
    <location>
        <begin position="1"/>
        <end position="19"/>
    </location>
</feature>
<dbReference type="InterPro" id="IPR016071">
    <property type="entry name" value="Staphylococal_nuclease_OB-fold"/>
</dbReference>
<organism evidence="7 8">
    <name type="scientific">Deinobacterium chartae</name>
    <dbReference type="NCBI Taxonomy" id="521158"/>
    <lineage>
        <taxon>Bacteria</taxon>
        <taxon>Thermotogati</taxon>
        <taxon>Deinococcota</taxon>
        <taxon>Deinococci</taxon>
        <taxon>Deinococcales</taxon>
        <taxon>Deinococcaceae</taxon>
        <taxon>Deinobacterium</taxon>
    </lineage>
</organism>
<keyword evidence="3 7" id="KW-0378">Hydrolase</keyword>
<dbReference type="PROSITE" id="PS50830">
    <property type="entry name" value="TNASE_3"/>
    <property type="match status" value="1"/>
</dbReference>
<dbReference type="SMART" id="SM00318">
    <property type="entry name" value="SNc"/>
    <property type="match status" value="1"/>
</dbReference>
<keyword evidence="8" id="KW-1185">Reference proteome</keyword>
<feature type="compositionally biased region" description="Basic and acidic residues" evidence="4">
    <location>
        <begin position="151"/>
        <end position="163"/>
    </location>
</feature>
<dbReference type="InterPro" id="IPR035437">
    <property type="entry name" value="SNase_OB-fold_sf"/>
</dbReference>
<dbReference type="Pfam" id="PF00565">
    <property type="entry name" value="SNase"/>
    <property type="match status" value="1"/>
</dbReference>
<dbReference type="PANTHER" id="PTHR12302:SF3">
    <property type="entry name" value="SERINE_THREONINE-PROTEIN KINASE 31"/>
    <property type="match status" value="1"/>
</dbReference>
<protein>
    <submittedName>
        <fullName evidence="7">Micrococcal nuclease</fullName>
        <ecNumber evidence="7">3.1.31.1</ecNumber>
    </submittedName>
</protein>
<dbReference type="PANTHER" id="PTHR12302">
    <property type="entry name" value="EBNA2 BINDING PROTEIN P100"/>
    <property type="match status" value="1"/>
</dbReference>
<feature type="domain" description="TNase-like" evidence="6">
    <location>
        <begin position="20"/>
        <end position="149"/>
    </location>
</feature>
<sequence length="163" mass="18651">MPRRLILLALILCACAAPAPGIPVTLERVQDGDTVRIRLQGRSERLRLIGIDAPELAQRPWGNAARSALERTLQGRRLRLEFDRDRQDRYGRLLGWLWAEGSGRPTLVNAELVRAGQAYVYARSPLRHRAELEAAEREARTARRGVWGPDGPRERPSEYRRRR</sequence>
<keyword evidence="5" id="KW-0732">Signal</keyword>
<dbReference type="RefSeq" id="WP_183987627.1">
    <property type="nucleotide sequence ID" value="NZ_JACHHG010000008.1"/>
</dbReference>
<evidence type="ECO:0000313" key="8">
    <source>
        <dbReference type="Proteomes" id="UP000569951"/>
    </source>
</evidence>
<feature type="region of interest" description="Disordered" evidence="4">
    <location>
        <begin position="134"/>
        <end position="163"/>
    </location>
</feature>
<evidence type="ECO:0000313" key="7">
    <source>
        <dbReference type="EMBL" id="MBB6098873.1"/>
    </source>
</evidence>
<dbReference type="InterPro" id="IPR002071">
    <property type="entry name" value="Thermonucl_AS"/>
</dbReference>
<keyword evidence="2" id="KW-0255">Endonuclease</keyword>
<dbReference type="GO" id="GO:1990599">
    <property type="term" value="F:3' overhang single-stranded DNA endodeoxyribonuclease activity"/>
    <property type="evidence" value="ECO:0007669"/>
    <property type="project" value="UniProtKB-EC"/>
</dbReference>
<evidence type="ECO:0000259" key="6">
    <source>
        <dbReference type="PROSITE" id="PS50830"/>
    </source>
</evidence>
<dbReference type="SUPFAM" id="SSF50199">
    <property type="entry name" value="Staphylococcal nuclease"/>
    <property type="match status" value="1"/>
</dbReference>
<proteinExistence type="predicted"/>
<keyword evidence="1" id="KW-0540">Nuclease</keyword>
<evidence type="ECO:0000256" key="2">
    <source>
        <dbReference type="ARBA" id="ARBA00022759"/>
    </source>
</evidence>
<dbReference type="GO" id="GO:0003676">
    <property type="term" value="F:nucleic acid binding"/>
    <property type="evidence" value="ECO:0007669"/>
    <property type="project" value="InterPro"/>
</dbReference>
<reference evidence="7 8" key="1">
    <citation type="submission" date="2020-08" db="EMBL/GenBank/DDBJ databases">
        <title>Genomic Encyclopedia of Type Strains, Phase IV (KMG-IV): sequencing the most valuable type-strain genomes for metagenomic binning, comparative biology and taxonomic classification.</title>
        <authorList>
            <person name="Goeker M."/>
        </authorList>
    </citation>
    <scope>NUCLEOTIDE SEQUENCE [LARGE SCALE GENOMIC DNA]</scope>
    <source>
        <strain evidence="7 8">DSM 21458</strain>
    </source>
</reference>
<evidence type="ECO:0000256" key="3">
    <source>
        <dbReference type="ARBA" id="ARBA00022801"/>
    </source>
</evidence>
<evidence type="ECO:0000256" key="5">
    <source>
        <dbReference type="SAM" id="SignalP"/>
    </source>
</evidence>
<dbReference type="AlphaFoldDB" id="A0A841I0X3"/>
<dbReference type="PROSITE" id="PS51257">
    <property type="entry name" value="PROKAR_LIPOPROTEIN"/>
    <property type="match status" value="1"/>
</dbReference>
<feature type="chain" id="PRO_5032975807" evidence="5">
    <location>
        <begin position="20"/>
        <end position="163"/>
    </location>
</feature>
<dbReference type="PROSITE" id="PS01123">
    <property type="entry name" value="TNASE_1"/>
    <property type="match status" value="1"/>
</dbReference>
<name>A0A841I0X3_9DEIO</name>
<evidence type="ECO:0000256" key="1">
    <source>
        <dbReference type="ARBA" id="ARBA00022722"/>
    </source>
</evidence>